<dbReference type="PANTHER" id="PTHR45632:SF27">
    <property type="entry name" value="KELCH-LIKE PROTEIN 9"/>
    <property type="match status" value="1"/>
</dbReference>
<dbReference type="Pfam" id="PF07707">
    <property type="entry name" value="BACK"/>
    <property type="match status" value="1"/>
</dbReference>
<dbReference type="Gene3D" id="3.30.710.10">
    <property type="entry name" value="Potassium Channel Kv1.1, Chain A"/>
    <property type="match status" value="1"/>
</dbReference>
<evidence type="ECO:0000313" key="4">
    <source>
        <dbReference type="Ensembl" id="ENSCINP00000005691.3"/>
    </source>
</evidence>
<dbReference type="SUPFAM" id="SSF117281">
    <property type="entry name" value="Kelch motif"/>
    <property type="match status" value="1"/>
</dbReference>
<dbReference type="STRING" id="7719.ENSCINP00000005691"/>
<evidence type="ECO:0000256" key="2">
    <source>
        <dbReference type="ARBA" id="ARBA00022737"/>
    </source>
</evidence>
<keyword evidence="2" id="KW-0677">Repeat</keyword>
<sequence>MAGLIPQRSVSGNVAGSLGRRPDFQTFKPFLSQSFKSNSHNNAVVSGLNDLREDKILCDVTLIAQEQPFLAHKNVLASCSPYLRNLFNSEDGFKNEHEVGDSVVVEIRGVSADGLRHVINFLYTSELQLSMRNVHCVLSAAGHMQIKPILNFCKTFLVGEISVYNCVDIIHIADKYTLAGVEDKAYSFIAEHLNELVKTEEIQKLTINNMSLLLDSYSLKNVSELELFEAARQWLLYKTERYQHVRTLMEKIHFPLIPPRDLLRYVNFVEFMRVECNYLLLEASNYHMLPHSQPILQSVRTQVRSNDTRMVIIGGVDPHDRVSNQLFAINSDMSKSEFLPPMHEGLCSHCACVMNNFLYVVGGQNMFDERGTTAVNSVIRYDPRFNIWMRIASMNDKRAGFTVSVVDNRMYALGGVNAAGRMSSMECYSLEDDRWRYVASVQTGLCDHAQSVHGNLIYISGGFKEGRFNNQLLAYSPRHDTWHERTPMHFARGWHAMVAFGDSIFVTGGNAGLNKRVDIHETEIYSAMSDQWTLVAPLPLPHSEGGCAYYDGKIFVVGGYSWTQQKCLSTIQSYDPNKDQWENPGNLPIELSGVRLANLTIPYTVSPRSGLTQGSHVPLSWPPKPG</sequence>
<dbReference type="Proteomes" id="UP000008144">
    <property type="component" value="Unassembled WGS sequence"/>
</dbReference>
<dbReference type="PROSITE" id="PS50097">
    <property type="entry name" value="BTB"/>
    <property type="match status" value="1"/>
</dbReference>
<dbReference type="Ensembl" id="ENSCINT00000005691.3">
    <property type="protein sequence ID" value="ENSCINP00000005691.3"/>
    <property type="gene ID" value="ENSCING00000002782.3"/>
</dbReference>
<evidence type="ECO:0000256" key="1">
    <source>
        <dbReference type="ARBA" id="ARBA00022441"/>
    </source>
</evidence>
<keyword evidence="1" id="KW-0880">Kelch repeat</keyword>
<dbReference type="SMART" id="SM00612">
    <property type="entry name" value="Kelch"/>
    <property type="match status" value="6"/>
</dbReference>
<dbReference type="InterPro" id="IPR015915">
    <property type="entry name" value="Kelch-typ_b-propeller"/>
</dbReference>
<dbReference type="SMART" id="SM00225">
    <property type="entry name" value="BTB"/>
    <property type="match status" value="1"/>
</dbReference>
<accession>F6ZYD9</accession>
<evidence type="ECO:0000259" key="3">
    <source>
        <dbReference type="PROSITE" id="PS50097"/>
    </source>
</evidence>
<dbReference type="PIRSF" id="PIRSF037037">
    <property type="entry name" value="Kelch-like_protein_gigaxonin"/>
    <property type="match status" value="1"/>
</dbReference>
<keyword evidence="5" id="KW-1185">Reference proteome</keyword>
<protein>
    <recommendedName>
        <fullName evidence="3">BTB domain-containing protein</fullName>
    </recommendedName>
</protein>
<evidence type="ECO:0000313" key="5">
    <source>
        <dbReference type="Proteomes" id="UP000008144"/>
    </source>
</evidence>
<dbReference type="SUPFAM" id="SSF54695">
    <property type="entry name" value="POZ domain"/>
    <property type="match status" value="1"/>
</dbReference>
<name>F6ZYD9_CIOIN</name>
<dbReference type="AlphaFoldDB" id="F6ZYD9"/>
<reference evidence="4" key="3">
    <citation type="submission" date="2025-09" db="UniProtKB">
        <authorList>
            <consortium name="Ensembl"/>
        </authorList>
    </citation>
    <scope>IDENTIFICATION</scope>
</reference>
<reference evidence="4" key="2">
    <citation type="submission" date="2025-08" db="UniProtKB">
        <authorList>
            <consortium name="Ensembl"/>
        </authorList>
    </citation>
    <scope>IDENTIFICATION</scope>
</reference>
<dbReference type="Gene3D" id="2.120.10.80">
    <property type="entry name" value="Kelch-type beta propeller"/>
    <property type="match status" value="2"/>
</dbReference>
<dbReference type="Pfam" id="PF01344">
    <property type="entry name" value="Kelch_1"/>
    <property type="match status" value="1"/>
</dbReference>
<dbReference type="SMART" id="SM00875">
    <property type="entry name" value="BACK"/>
    <property type="match status" value="1"/>
</dbReference>
<dbReference type="InterPro" id="IPR006652">
    <property type="entry name" value="Kelch_1"/>
</dbReference>
<dbReference type="InterPro" id="IPR000210">
    <property type="entry name" value="BTB/POZ_dom"/>
</dbReference>
<dbReference type="InterPro" id="IPR011333">
    <property type="entry name" value="SKP1/BTB/POZ_sf"/>
</dbReference>
<dbReference type="Gene3D" id="1.25.40.420">
    <property type="match status" value="1"/>
</dbReference>
<dbReference type="GeneTree" id="ENSGT00940000165068"/>
<dbReference type="Pfam" id="PF24681">
    <property type="entry name" value="Kelch_KLHDC2_KLHL20_DRC7"/>
    <property type="match status" value="1"/>
</dbReference>
<dbReference type="PANTHER" id="PTHR45632">
    <property type="entry name" value="LD33804P"/>
    <property type="match status" value="1"/>
</dbReference>
<dbReference type="InterPro" id="IPR011705">
    <property type="entry name" value="BACK"/>
</dbReference>
<proteinExistence type="predicted"/>
<dbReference type="OMA" id="WTFVQPF"/>
<organism evidence="4 5">
    <name type="scientific">Ciona intestinalis</name>
    <name type="common">Transparent sea squirt</name>
    <name type="synonym">Ascidia intestinalis</name>
    <dbReference type="NCBI Taxonomy" id="7719"/>
    <lineage>
        <taxon>Eukaryota</taxon>
        <taxon>Metazoa</taxon>
        <taxon>Chordata</taxon>
        <taxon>Tunicata</taxon>
        <taxon>Ascidiacea</taxon>
        <taxon>Phlebobranchia</taxon>
        <taxon>Cionidae</taxon>
        <taxon>Ciona</taxon>
    </lineage>
</organism>
<dbReference type="InterPro" id="IPR017096">
    <property type="entry name" value="BTB-kelch_protein"/>
</dbReference>
<dbReference type="HOGENOM" id="CLU_004253_14_3_1"/>
<feature type="domain" description="BTB" evidence="3">
    <location>
        <begin position="58"/>
        <end position="131"/>
    </location>
</feature>
<dbReference type="Pfam" id="PF00651">
    <property type="entry name" value="BTB"/>
    <property type="match status" value="1"/>
</dbReference>
<dbReference type="InParanoid" id="F6ZYD9"/>
<reference evidence="5" key="1">
    <citation type="journal article" date="2002" name="Science">
        <title>The draft genome of Ciona intestinalis: insights into chordate and vertebrate origins.</title>
        <authorList>
            <person name="Dehal P."/>
            <person name="Satou Y."/>
            <person name="Campbell R.K."/>
            <person name="Chapman J."/>
            <person name="Degnan B."/>
            <person name="De Tomaso A."/>
            <person name="Davidson B."/>
            <person name="Di Gregorio A."/>
            <person name="Gelpke M."/>
            <person name="Goodstein D.M."/>
            <person name="Harafuji N."/>
            <person name="Hastings K.E."/>
            <person name="Ho I."/>
            <person name="Hotta K."/>
            <person name="Huang W."/>
            <person name="Kawashima T."/>
            <person name="Lemaire P."/>
            <person name="Martinez D."/>
            <person name="Meinertzhagen I.A."/>
            <person name="Necula S."/>
            <person name="Nonaka M."/>
            <person name="Putnam N."/>
            <person name="Rash S."/>
            <person name="Saiga H."/>
            <person name="Satake M."/>
            <person name="Terry A."/>
            <person name="Yamada L."/>
            <person name="Wang H.G."/>
            <person name="Awazu S."/>
            <person name="Azumi K."/>
            <person name="Boore J."/>
            <person name="Branno M."/>
            <person name="Chin-Bow S."/>
            <person name="DeSantis R."/>
            <person name="Doyle S."/>
            <person name="Francino P."/>
            <person name="Keys D.N."/>
            <person name="Haga S."/>
            <person name="Hayashi H."/>
            <person name="Hino K."/>
            <person name="Imai K.S."/>
            <person name="Inaba K."/>
            <person name="Kano S."/>
            <person name="Kobayashi K."/>
            <person name="Kobayashi M."/>
            <person name="Lee B.I."/>
            <person name="Makabe K.W."/>
            <person name="Manohar C."/>
            <person name="Matassi G."/>
            <person name="Medina M."/>
            <person name="Mochizuki Y."/>
            <person name="Mount S."/>
            <person name="Morishita T."/>
            <person name="Miura S."/>
            <person name="Nakayama A."/>
            <person name="Nishizaka S."/>
            <person name="Nomoto H."/>
            <person name="Ohta F."/>
            <person name="Oishi K."/>
            <person name="Rigoutsos I."/>
            <person name="Sano M."/>
            <person name="Sasaki A."/>
            <person name="Sasakura Y."/>
            <person name="Shoguchi E."/>
            <person name="Shin-i T."/>
            <person name="Spagnuolo A."/>
            <person name="Stainier D."/>
            <person name="Suzuki M.M."/>
            <person name="Tassy O."/>
            <person name="Takatori N."/>
            <person name="Tokuoka M."/>
            <person name="Yagi K."/>
            <person name="Yoshizaki F."/>
            <person name="Wada S."/>
            <person name="Zhang C."/>
            <person name="Hyatt P.D."/>
            <person name="Larimer F."/>
            <person name="Detter C."/>
            <person name="Doggett N."/>
            <person name="Glavina T."/>
            <person name="Hawkins T."/>
            <person name="Richardson P."/>
            <person name="Lucas S."/>
            <person name="Kohara Y."/>
            <person name="Levine M."/>
            <person name="Satoh N."/>
            <person name="Rokhsar D.S."/>
        </authorList>
    </citation>
    <scope>NUCLEOTIDE SEQUENCE [LARGE SCALE GENOMIC DNA]</scope>
</reference>